<dbReference type="PATRIC" id="fig|172049.5.peg.71"/>
<evidence type="ECO:0000313" key="1">
    <source>
        <dbReference type="EMBL" id="KUK17486.1"/>
    </source>
</evidence>
<dbReference type="GeneID" id="8095111"/>
<name>A0A124FFA3_9EURY</name>
<proteinExistence type="predicted"/>
<dbReference type="EMBL" id="LGFD01000022">
    <property type="protein sequence ID" value="KUK17486.1"/>
    <property type="molecule type" value="Genomic_DNA"/>
</dbReference>
<dbReference type="OMA" id="PEHWEDW"/>
<dbReference type="Proteomes" id="UP000053911">
    <property type="component" value="Unassembled WGS sequence"/>
</dbReference>
<comment type="caution">
    <text evidence="1">The sequence shown here is derived from an EMBL/GenBank/DDBJ whole genome shotgun (WGS) entry which is preliminary data.</text>
</comment>
<dbReference type="AlphaFoldDB" id="A0A124FFA3"/>
<gene>
    <name evidence="1" type="ORF">XD54_1245</name>
</gene>
<evidence type="ECO:0000313" key="2">
    <source>
        <dbReference type="Proteomes" id="UP000053911"/>
    </source>
</evidence>
<sequence>MRNPPQRDTQRVFDYIRDCVEHPENHPEHWEDWLRAGRRRFLLLNIIYYIQHVQGKEEVSKEDLKMFLGELYYVDREMFSNIIKPWKSLDDTLKELLEQKLIVQVSEGAYLVNEQRIQDEEDLIYWEGIRKTLDEVGRKLREL</sequence>
<dbReference type="RefSeq" id="WP_012766168.1">
    <property type="nucleotide sequence ID" value="NZ_LGFD01000022.1"/>
</dbReference>
<protein>
    <submittedName>
        <fullName evidence="1">Uncharacterized protein</fullName>
    </submittedName>
</protein>
<organism evidence="1 2">
    <name type="scientific">Thermococcus sibiricus</name>
    <dbReference type="NCBI Taxonomy" id="172049"/>
    <lineage>
        <taxon>Archaea</taxon>
        <taxon>Methanobacteriati</taxon>
        <taxon>Methanobacteriota</taxon>
        <taxon>Thermococci</taxon>
        <taxon>Thermococcales</taxon>
        <taxon>Thermococcaceae</taxon>
        <taxon>Thermococcus</taxon>
    </lineage>
</organism>
<accession>A0A124FFA3</accession>
<reference evidence="2" key="1">
    <citation type="journal article" date="2015" name="MBio">
        <title>Genome-Resolved Metagenomic Analysis Reveals Roles for Candidate Phyla and Other Microbial Community Members in Biogeochemical Transformations in Oil Reservoirs.</title>
        <authorList>
            <person name="Hu P."/>
            <person name="Tom L."/>
            <person name="Singh A."/>
            <person name="Thomas B.C."/>
            <person name="Baker B.J."/>
            <person name="Piceno Y.M."/>
            <person name="Andersen G.L."/>
            <person name="Banfield J.F."/>
        </authorList>
    </citation>
    <scope>NUCLEOTIDE SEQUENCE [LARGE SCALE GENOMIC DNA]</scope>
</reference>